<protein>
    <submittedName>
        <fullName evidence="1">Uncharacterized protein</fullName>
    </submittedName>
</protein>
<sequence length="229" mass="27250">MYCGKPYGEACINNEECSSMKCYENHCAMQSDGLSDSDSVKGLAAAVFLICIEAYNYNQELTINFQLFDLMLYENALYPYIYINENENIIKNQEKLVYTMNSSNPSLSMKLYNRRYKQFTETIEFQVLDWCKKIQDIKLYIDHSLVSHDKILLFDLVSKSNLVPTWVKVIRKYKEKKEFVYFNITCRLNEQWKGQFPSNLYISYGYELPSLHRQYFDTPEINNKFYNMF</sequence>
<evidence type="ECO:0000313" key="2">
    <source>
        <dbReference type="Proteomes" id="UP000193719"/>
    </source>
</evidence>
<accession>A0A1Y1VLS1</accession>
<organism evidence="1 2">
    <name type="scientific">Piromyces finnis</name>
    <dbReference type="NCBI Taxonomy" id="1754191"/>
    <lineage>
        <taxon>Eukaryota</taxon>
        <taxon>Fungi</taxon>
        <taxon>Fungi incertae sedis</taxon>
        <taxon>Chytridiomycota</taxon>
        <taxon>Chytridiomycota incertae sedis</taxon>
        <taxon>Neocallimastigomycetes</taxon>
        <taxon>Neocallimastigales</taxon>
        <taxon>Neocallimastigaceae</taxon>
        <taxon>Piromyces</taxon>
    </lineage>
</organism>
<gene>
    <name evidence="1" type="ORF">BCR36DRAFT_366651</name>
</gene>
<dbReference type="Proteomes" id="UP000193719">
    <property type="component" value="Unassembled WGS sequence"/>
</dbReference>
<proteinExistence type="predicted"/>
<dbReference type="AlphaFoldDB" id="A0A1Y1VLS1"/>
<reference evidence="1 2" key="1">
    <citation type="submission" date="2016-08" db="EMBL/GenBank/DDBJ databases">
        <title>Genomes of anaerobic fungi encode conserved fungal cellulosomes for biomass hydrolysis.</title>
        <authorList>
            <consortium name="DOE Joint Genome Institute"/>
            <person name="Haitjema C.H."/>
            <person name="Gilmore S.P."/>
            <person name="Henske J.K."/>
            <person name="Solomon K.V."/>
            <person name="De Groot R."/>
            <person name="Kuo A."/>
            <person name="Mondo S.J."/>
            <person name="Salamov A.A."/>
            <person name="Labutti K."/>
            <person name="Zhao Z."/>
            <person name="Chiniquy J."/>
            <person name="Barry K."/>
            <person name="Brewer H.M."/>
            <person name="Purvine S.O."/>
            <person name="Wright A.T."/>
            <person name="Boxma B."/>
            <person name="Van Alen T."/>
            <person name="Hackstein J.H."/>
            <person name="Baker S.E."/>
            <person name="Grigoriev I.V."/>
            <person name="O'Malley M.A."/>
        </authorList>
    </citation>
    <scope>NUCLEOTIDE SEQUENCE [LARGE SCALE GENOMIC DNA]</scope>
    <source>
        <strain evidence="2">finn</strain>
    </source>
</reference>
<keyword evidence="2" id="KW-1185">Reference proteome</keyword>
<dbReference type="EMBL" id="MCFH01000004">
    <property type="protein sequence ID" value="ORX58437.1"/>
    <property type="molecule type" value="Genomic_DNA"/>
</dbReference>
<reference evidence="1 2" key="2">
    <citation type="submission" date="2016-08" db="EMBL/GenBank/DDBJ databases">
        <title>Pervasive Adenine N6-methylation of Active Genes in Fungi.</title>
        <authorList>
            <consortium name="DOE Joint Genome Institute"/>
            <person name="Mondo S.J."/>
            <person name="Dannebaum R.O."/>
            <person name="Kuo R.C."/>
            <person name="Labutti K."/>
            <person name="Haridas S."/>
            <person name="Kuo A."/>
            <person name="Salamov A."/>
            <person name="Ahrendt S.R."/>
            <person name="Lipzen A."/>
            <person name="Sullivan W."/>
            <person name="Andreopoulos W.B."/>
            <person name="Clum A."/>
            <person name="Lindquist E."/>
            <person name="Daum C."/>
            <person name="Ramamoorthy G.K."/>
            <person name="Gryganskyi A."/>
            <person name="Culley D."/>
            <person name="Magnuson J.K."/>
            <person name="James T.Y."/>
            <person name="O'Malley M.A."/>
            <person name="Stajich J.E."/>
            <person name="Spatafora J.W."/>
            <person name="Visel A."/>
            <person name="Grigoriev I.V."/>
        </authorList>
    </citation>
    <scope>NUCLEOTIDE SEQUENCE [LARGE SCALE GENOMIC DNA]</scope>
    <source>
        <strain evidence="2">finn</strain>
    </source>
</reference>
<name>A0A1Y1VLS1_9FUNG</name>
<comment type="caution">
    <text evidence="1">The sequence shown here is derived from an EMBL/GenBank/DDBJ whole genome shotgun (WGS) entry which is preliminary data.</text>
</comment>
<evidence type="ECO:0000313" key="1">
    <source>
        <dbReference type="EMBL" id="ORX58437.1"/>
    </source>
</evidence>